<dbReference type="Pfam" id="PF07510">
    <property type="entry name" value="GmrSD_C"/>
    <property type="match status" value="1"/>
</dbReference>
<reference evidence="4" key="1">
    <citation type="submission" date="2016-10" db="EMBL/GenBank/DDBJ databases">
        <authorList>
            <person name="Varghese N."/>
            <person name="Submissions S."/>
        </authorList>
    </citation>
    <scope>NUCLEOTIDE SEQUENCE [LARGE SCALE GENOMIC DNA]</scope>
    <source>
        <strain evidence="4">DSM 20524</strain>
    </source>
</reference>
<dbReference type="InterPro" id="IPR011089">
    <property type="entry name" value="GmrSD_C"/>
</dbReference>
<dbReference type="AlphaFoldDB" id="A0A1H9TSM2"/>
<feature type="domain" description="GmrSD restriction endonucleases C-terminal" evidence="2">
    <location>
        <begin position="149"/>
        <end position="242"/>
    </location>
</feature>
<organism evidence="3 4">
    <name type="scientific">Corynebacterium cystitidis DSM 20524</name>
    <dbReference type="NCBI Taxonomy" id="1121357"/>
    <lineage>
        <taxon>Bacteria</taxon>
        <taxon>Bacillati</taxon>
        <taxon>Actinomycetota</taxon>
        <taxon>Actinomycetes</taxon>
        <taxon>Mycobacteriales</taxon>
        <taxon>Corynebacteriaceae</taxon>
        <taxon>Corynebacterium</taxon>
    </lineage>
</organism>
<dbReference type="STRING" id="1121357.SAMN05661109_01534"/>
<proteinExistence type="predicted"/>
<accession>A0A1H9TSM2</accession>
<dbReference type="Proteomes" id="UP000198929">
    <property type="component" value="Unassembled WGS sequence"/>
</dbReference>
<evidence type="ECO:0000256" key="1">
    <source>
        <dbReference type="SAM" id="MobiDB-lite"/>
    </source>
</evidence>
<keyword evidence="4" id="KW-1185">Reference proteome</keyword>
<gene>
    <name evidence="3" type="ORF">SAMN05661109_01534</name>
</gene>
<dbReference type="PANTHER" id="PTHR24094:SF15">
    <property type="entry name" value="AMP-DEPENDENT SYNTHETASE_LIGASE DOMAIN-CONTAINING PROTEIN-RELATED"/>
    <property type="match status" value="1"/>
</dbReference>
<evidence type="ECO:0000313" key="4">
    <source>
        <dbReference type="Proteomes" id="UP000198929"/>
    </source>
</evidence>
<dbReference type="EMBL" id="FOGQ01000006">
    <property type="protein sequence ID" value="SES00044.1"/>
    <property type="molecule type" value="Genomic_DNA"/>
</dbReference>
<feature type="region of interest" description="Disordered" evidence="1">
    <location>
        <begin position="31"/>
        <end position="59"/>
    </location>
</feature>
<feature type="compositionally biased region" description="Low complexity" evidence="1">
    <location>
        <begin position="41"/>
        <end position="59"/>
    </location>
</feature>
<protein>
    <recommendedName>
        <fullName evidence="2">GmrSD restriction endonucleases C-terminal domain-containing protein</fullName>
    </recommendedName>
</protein>
<evidence type="ECO:0000313" key="3">
    <source>
        <dbReference type="EMBL" id="SES00044.1"/>
    </source>
</evidence>
<dbReference type="PANTHER" id="PTHR24094">
    <property type="entry name" value="SECRETED PROTEIN"/>
    <property type="match status" value="1"/>
</dbReference>
<dbReference type="RefSeq" id="WP_092258568.1">
    <property type="nucleotide sequence ID" value="NZ_CP047199.1"/>
</dbReference>
<sequence length="248" mass="26949">MAFKRFLWLPLTAIVITVAVVGLVWLATAGSPPEQNPDAPPASSESVPPAADTRADGDTTADIETLARQKLSELEVKGKAGSGGYSREAFGAEWTNNHGLNVIDGACDTRNTVLAQRANYLALDDDGCTVTWGVIFDPYSGTTVDFNRGDGTIEVDHVVSLSNAWNTGAFTWDEHTRREFAHDPNNLIPTLTELNRQKGAGDAATWLPPNKTYRCEFAATQISIKHDYGLWVTPAERDALLRQLDTCS</sequence>
<evidence type="ECO:0000259" key="2">
    <source>
        <dbReference type="Pfam" id="PF07510"/>
    </source>
</evidence>
<name>A0A1H9TSM2_9CORY</name>